<dbReference type="Proteomes" id="UP001497522">
    <property type="component" value="Chromosome 5"/>
</dbReference>
<dbReference type="InterPro" id="IPR019363">
    <property type="entry name" value="LDAH"/>
</dbReference>
<proteinExistence type="predicted"/>
<organism evidence="2 3">
    <name type="scientific">Sphagnum jensenii</name>
    <dbReference type="NCBI Taxonomy" id="128206"/>
    <lineage>
        <taxon>Eukaryota</taxon>
        <taxon>Viridiplantae</taxon>
        <taxon>Streptophyta</taxon>
        <taxon>Embryophyta</taxon>
        <taxon>Bryophyta</taxon>
        <taxon>Sphagnophytina</taxon>
        <taxon>Sphagnopsida</taxon>
        <taxon>Sphagnales</taxon>
        <taxon>Sphagnaceae</taxon>
        <taxon>Sphagnum</taxon>
    </lineage>
</organism>
<evidence type="ECO:0000256" key="1">
    <source>
        <dbReference type="ARBA" id="ARBA00022801"/>
    </source>
</evidence>
<dbReference type="PANTHER" id="PTHR13390:SF0">
    <property type="entry name" value="LIPID DROPLET-ASSOCIATED HYDROLASE"/>
    <property type="match status" value="1"/>
</dbReference>
<gene>
    <name evidence="2" type="ORF">CSSPJE1EN2_LOCUS18496</name>
</gene>
<dbReference type="EMBL" id="OZ023706">
    <property type="protein sequence ID" value="CAK9876274.1"/>
    <property type="molecule type" value="Genomic_DNA"/>
</dbReference>
<keyword evidence="1" id="KW-0378">Hydrolase</keyword>
<keyword evidence="3" id="KW-1185">Reference proteome</keyword>
<sequence>MNEANGATSSSSQAVMCLERIGGHMTKLLELHAQKSALQIVFVPGNPSVVIYYQEYLDVLYDILKGGASVTTISHIVGLVKVLLGCVWDFNAMDITCQQLLQLRVVHNFMYMGRTEFATLALEPDYGPSRAKTVSALLHELNDAVDAKFTEELPEALLESNPALFSQLTLVIATQEHDVIESKPDNKEDL</sequence>
<evidence type="ECO:0000313" key="3">
    <source>
        <dbReference type="Proteomes" id="UP001497522"/>
    </source>
</evidence>
<accession>A0ABP1BM65</accession>
<name>A0ABP1BM65_9BRYO</name>
<dbReference type="PANTHER" id="PTHR13390">
    <property type="entry name" value="LIPASE"/>
    <property type="match status" value="1"/>
</dbReference>
<evidence type="ECO:0000313" key="2">
    <source>
        <dbReference type="EMBL" id="CAK9876274.1"/>
    </source>
</evidence>
<reference evidence="2" key="1">
    <citation type="submission" date="2024-03" db="EMBL/GenBank/DDBJ databases">
        <authorList>
            <consortium name="ELIXIR-Norway"/>
            <consortium name="Elixir Norway"/>
        </authorList>
    </citation>
    <scope>NUCLEOTIDE SEQUENCE</scope>
</reference>
<protein>
    <submittedName>
        <fullName evidence="2">Uncharacterized protein</fullName>
    </submittedName>
</protein>